<proteinExistence type="predicted"/>
<sequence>MADDFGLGFPQNLAVSSCAVIDLLLTFGSRAPSPAASTAKPAEVAASGAPSAFQASTPGARLASQAGFEVTGPALASTTPGSTVFSSLTRLNLAEHAGSFTGGSVARTRSTSCSESLFEPVRLLSSGLRGEPVSWAATACAPLGCTQAQLGLAAPLNVRQACRAADDSAPLYQTSDLAAMVASRGFPPRQLERLESVVSSDVDGKRELETEVEEEEETTEKAVKAQRVEIEEDQVEEDELLRSGGAERREEDVKVIAKSKECVNEEEMDWAQRFRLKYSQTEVPERLASELIKPGLLGLDTASQLRPSKIGCDLGAITATAPAYAATFTDSESNKGACHNKDRKGIVEDSGLELIVNQTNSEKSLEEATDNCLELRPPGGLDDYCDLYGYGNYAEHCA</sequence>
<comment type="caution">
    <text evidence="1">The sequence shown here is derived from an EMBL/GenBank/DDBJ whole genome shotgun (WGS) entry which is preliminary data.</text>
</comment>
<dbReference type="AlphaFoldDB" id="A0A3S5CIK4"/>
<protein>
    <submittedName>
        <fullName evidence="1">Uncharacterized protein</fullName>
    </submittedName>
</protein>
<gene>
    <name evidence="1" type="ORF">PXEA_LOCUS4606</name>
</gene>
<dbReference type="EMBL" id="CAAALY010011024">
    <property type="protein sequence ID" value="VEL11166.1"/>
    <property type="molecule type" value="Genomic_DNA"/>
</dbReference>
<evidence type="ECO:0000313" key="2">
    <source>
        <dbReference type="Proteomes" id="UP000784294"/>
    </source>
</evidence>
<keyword evidence="2" id="KW-1185">Reference proteome</keyword>
<reference evidence="1" key="1">
    <citation type="submission" date="2018-11" db="EMBL/GenBank/DDBJ databases">
        <authorList>
            <consortium name="Pathogen Informatics"/>
        </authorList>
    </citation>
    <scope>NUCLEOTIDE SEQUENCE</scope>
</reference>
<dbReference type="Proteomes" id="UP000784294">
    <property type="component" value="Unassembled WGS sequence"/>
</dbReference>
<accession>A0A3S5CIK4</accession>
<name>A0A3S5CIK4_9PLAT</name>
<evidence type="ECO:0000313" key="1">
    <source>
        <dbReference type="EMBL" id="VEL11166.1"/>
    </source>
</evidence>
<organism evidence="1 2">
    <name type="scientific">Protopolystoma xenopodis</name>
    <dbReference type="NCBI Taxonomy" id="117903"/>
    <lineage>
        <taxon>Eukaryota</taxon>
        <taxon>Metazoa</taxon>
        <taxon>Spiralia</taxon>
        <taxon>Lophotrochozoa</taxon>
        <taxon>Platyhelminthes</taxon>
        <taxon>Monogenea</taxon>
        <taxon>Polyopisthocotylea</taxon>
        <taxon>Polystomatidea</taxon>
        <taxon>Polystomatidae</taxon>
        <taxon>Protopolystoma</taxon>
    </lineage>
</organism>